<dbReference type="GeneID" id="111443292"/>
<protein>
    <submittedName>
        <fullName evidence="2">Uncharacterized protein LOC111443292</fullName>
    </submittedName>
</protein>
<proteinExistence type="predicted"/>
<sequence>MCLLSKMGVHGKHVTEKSNVGDNRITNGRGSTAIHLQLALLRKIKIVATQSTIRLGSETMMITGVLLPDPTQSKKLEEKNIPCGDPAHMQHHQLAAFRAEKEMPLR</sequence>
<dbReference type="AlphaFoldDB" id="A0A6J1F8J5"/>
<name>A0A6J1F8J5_CUCMO</name>
<dbReference type="RefSeq" id="XP_022936821.1">
    <property type="nucleotide sequence ID" value="XM_023081053.1"/>
</dbReference>
<keyword evidence="1" id="KW-1185">Reference proteome</keyword>
<evidence type="ECO:0000313" key="1">
    <source>
        <dbReference type="Proteomes" id="UP000504609"/>
    </source>
</evidence>
<evidence type="ECO:0000313" key="2">
    <source>
        <dbReference type="RefSeq" id="XP_022936821.1"/>
    </source>
</evidence>
<dbReference type="KEGG" id="cmos:111443292"/>
<reference evidence="2" key="1">
    <citation type="submission" date="2025-08" db="UniProtKB">
        <authorList>
            <consortium name="RefSeq"/>
        </authorList>
    </citation>
    <scope>IDENTIFICATION</scope>
    <source>
        <tissue evidence="2">Young leaves</tissue>
    </source>
</reference>
<gene>
    <name evidence="2" type="primary">LOC111443292</name>
</gene>
<organism evidence="1 2">
    <name type="scientific">Cucurbita moschata</name>
    <name type="common">Winter crookneck squash</name>
    <name type="synonym">Cucurbita pepo var. moschata</name>
    <dbReference type="NCBI Taxonomy" id="3662"/>
    <lineage>
        <taxon>Eukaryota</taxon>
        <taxon>Viridiplantae</taxon>
        <taxon>Streptophyta</taxon>
        <taxon>Embryophyta</taxon>
        <taxon>Tracheophyta</taxon>
        <taxon>Spermatophyta</taxon>
        <taxon>Magnoliopsida</taxon>
        <taxon>eudicotyledons</taxon>
        <taxon>Gunneridae</taxon>
        <taxon>Pentapetalae</taxon>
        <taxon>rosids</taxon>
        <taxon>fabids</taxon>
        <taxon>Cucurbitales</taxon>
        <taxon>Cucurbitaceae</taxon>
        <taxon>Cucurbiteae</taxon>
        <taxon>Cucurbita</taxon>
    </lineage>
</organism>
<accession>A0A6J1F8J5</accession>
<dbReference type="Proteomes" id="UP000504609">
    <property type="component" value="Unplaced"/>
</dbReference>